<dbReference type="SUPFAM" id="SSF56300">
    <property type="entry name" value="Metallo-dependent phosphatases"/>
    <property type="match status" value="1"/>
</dbReference>
<reference evidence="5" key="1">
    <citation type="submission" date="2021-09" db="EMBL/GenBank/DDBJ databases">
        <title>Genome analysis of Fictibacillus sp. KIGAM418 isolated from marine sediment.</title>
        <authorList>
            <person name="Seo M.-J."/>
            <person name="Cho E.-S."/>
            <person name="Hwang C.Y."/>
        </authorList>
    </citation>
    <scope>NUCLEOTIDE SEQUENCE</scope>
    <source>
        <strain evidence="5">KIGAM418</strain>
    </source>
</reference>
<dbReference type="InterPro" id="IPR004843">
    <property type="entry name" value="Calcineurin-like_PHP"/>
</dbReference>
<dbReference type="InterPro" id="IPR036907">
    <property type="entry name" value="5'-Nucleotdase_C_sf"/>
</dbReference>
<evidence type="ECO:0000259" key="4">
    <source>
        <dbReference type="Pfam" id="PF02872"/>
    </source>
</evidence>
<sequence>MLNTLKIYHTNDVHSHFEYWPRIVKQIKTGRAEFPAKGQSLLYFDCGDFMDRANSLTEGTLGQGNTLLLNQAGADAVTIGNNEGITLTKEELYSLYTEAEFPVLAANLFNEQGERPHWAKISEVFTTEDGIRIGVTGATVAFQAFYHSLGWRVEDPFQILPEIIADLKNSCDLVIVLSHLGLNFDERMAQEICGIDLILGAHTHHVLPEGKRINSTLIAQTGKFGQYLGEINIQYDASTKKIASKQARLIELTDIAEDNQGAELLDELKQKGEKVLEREVAFLSEPLHVSWYEPSPFAQLMADALKEWCKTSYSMVNSGTLLESLPAGPVTKGDLHRICPHPINPCIVDLTGDEIKEIVHAGLSREMIHKEVKGFGFRGKVMGRMAFSGITVEEAVLEDQQSHVKSIWLNGEPVIDEEIYKVAVIDMFTFGKLYPAIARNKTKTFMLPETLRDLLEWKLKKMNGQ</sequence>
<evidence type="ECO:0000313" key="6">
    <source>
        <dbReference type="Proteomes" id="UP001139011"/>
    </source>
</evidence>
<dbReference type="GO" id="GO:0008253">
    <property type="term" value="F:5'-nucleotidase activity"/>
    <property type="evidence" value="ECO:0007669"/>
    <property type="project" value="TreeGrafter"/>
</dbReference>
<evidence type="ECO:0000256" key="1">
    <source>
        <dbReference type="ARBA" id="ARBA00022729"/>
    </source>
</evidence>
<dbReference type="InterPro" id="IPR006179">
    <property type="entry name" value="5_nucleotidase/apyrase"/>
</dbReference>
<dbReference type="InterPro" id="IPR008334">
    <property type="entry name" value="5'-Nucleotdase_C"/>
</dbReference>
<feature type="domain" description="Calcineurin-like phosphoesterase" evidence="3">
    <location>
        <begin position="5"/>
        <end position="205"/>
    </location>
</feature>
<dbReference type="SUPFAM" id="SSF55816">
    <property type="entry name" value="5'-nucleotidase (syn. UDP-sugar hydrolase), C-terminal domain"/>
    <property type="match status" value="1"/>
</dbReference>
<name>A0A9X1XEX8_9BACL</name>
<accession>A0A9X1XEX8</accession>
<dbReference type="PIRSF" id="PIRSF036361">
    <property type="entry name" value="YunD"/>
    <property type="match status" value="1"/>
</dbReference>
<dbReference type="Gene3D" id="3.90.780.10">
    <property type="entry name" value="5'-Nucleotidase, C-terminal domain"/>
    <property type="match status" value="1"/>
</dbReference>
<feature type="domain" description="5'-Nucleotidase C-terminal" evidence="4">
    <location>
        <begin position="290"/>
        <end position="427"/>
    </location>
</feature>
<dbReference type="GO" id="GO:0000166">
    <property type="term" value="F:nucleotide binding"/>
    <property type="evidence" value="ECO:0007669"/>
    <property type="project" value="UniProtKB-KW"/>
</dbReference>
<gene>
    <name evidence="5" type="ORF">LCY76_17400</name>
</gene>
<dbReference type="CDD" id="cd00845">
    <property type="entry name" value="MPP_UshA_N_like"/>
    <property type="match status" value="1"/>
</dbReference>
<organism evidence="5 6">
    <name type="scientific">Fictibacillus marinisediminis</name>
    <dbReference type="NCBI Taxonomy" id="2878389"/>
    <lineage>
        <taxon>Bacteria</taxon>
        <taxon>Bacillati</taxon>
        <taxon>Bacillota</taxon>
        <taxon>Bacilli</taxon>
        <taxon>Bacillales</taxon>
        <taxon>Fictibacillaceae</taxon>
        <taxon>Fictibacillus</taxon>
    </lineage>
</organism>
<protein>
    <submittedName>
        <fullName evidence="5">Bifunctional metallophosphatase/5'-nucleotidase</fullName>
    </submittedName>
</protein>
<evidence type="ECO:0000313" key="5">
    <source>
        <dbReference type="EMBL" id="MCK6258353.1"/>
    </source>
</evidence>
<dbReference type="GO" id="GO:0008768">
    <property type="term" value="F:UDP-sugar diphosphatase activity"/>
    <property type="evidence" value="ECO:0007669"/>
    <property type="project" value="TreeGrafter"/>
</dbReference>
<keyword evidence="2" id="KW-0378">Hydrolase</keyword>
<dbReference type="GO" id="GO:0009166">
    <property type="term" value="P:nucleotide catabolic process"/>
    <property type="evidence" value="ECO:0007669"/>
    <property type="project" value="InterPro"/>
</dbReference>
<dbReference type="Pfam" id="PF02872">
    <property type="entry name" value="5_nucleotid_C"/>
    <property type="match status" value="1"/>
</dbReference>
<dbReference type="AlphaFoldDB" id="A0A9X1XEX8"/>
<dbReference type="Gene3D" id="3.60.21.10">
    <property type="match status" value="1"/>
</dbReference>
<evidence type="ECO:0000256" key="2">
    <source>
        <dbReference type="RuleBase" id="RU362119"/>
    </source>
</evidence>
<dbReference type="PANTHER" id="PTHR11575">
    <property type="entry name" value="5'-NUCLEOTIDASE-RELATED"/>
    <property type="match status" value="1"/>
</dbReference>
<dbReference type="PRINTS" id="PR01607">
    <property type="entry name" value="APYRASEFAMLY"/>
</dbReference>
<dbReference type="GO" id="GO:0030288">
    <property type="term" value="C:outer membrane-bounded periplasmic space"/>
    <property type="evidence" value="ECO:0007669"/>
    <property type="project" value="TreeGrafter"/>
</dbReference>
<evidence type="ECO:0000259" key="3">
    <source>
        <dbReference type="Pfam" id="PF00149"/>
    </source>
</evidence>
<dbReference type="Proteomes" id="UP001139011">
    <property type="component" value="Unassembled WGS sequence"/>
</dbReference>
<dbReference type="EMBL" id="JAIWJX010000002">
    <property type="protein sequence ID" value="MCK6258353.1"/>
    <property type="molecule type" value="Genomic_DNA"/>
</dbReference>
<keyword evidence="1" id="KW-0732">Signal</keyword>
<dbReference type="PANTHER" id="PTHR11575:SF23">
    <property type="entry name" value="5-NUCLEOTIDASE FAMILY PROTEIN"/>
    <property type="match status" value="1"/>
</dbReference>
<dbReference type="InterPro" id="IPR029052">
    <property type="entry name" value="Metallo-depent_PP-like"/>
</dbReference>
<dbReference type="Pfam" id="PF00149">
    <property type="entry name" value="Metallophos"/>
    <property type="match status" value="1"/>
</dbReference>
<comment type="similarity">
    <text evidence="2">Belongs to the 5'-nucleotidase family.</text>
</comment>
<keyword evidence="6" id="KW-1185">Reference proteome</keyword>
<keyword evidence="2" id="KW-0547">Nucleotide-binding</keyword>
<proteinExistence type="inferred from homology"/>
<comment type="caution">
    <text evidence="5">The sequence shown here is derived from an EMBL/GenBank/DDBJ whole genome shotgun (WGS) entry which is preliminary data.</text>
</comment>
<dbReference type="InterPro" id="IPR011240">
    <property type="entry name" value="Pesterase_YunD"/>
</dbReference>
<dbReference type="RefSeq" id="WP_248253659.1">
    <property type="nucleotide sequence ID" value="NZ_JAIWJX010000002.1"/>
</dbReference>